<dbReference type="SMART" id="SM00382">
    <property type="entry name" value="AAA"/>
    <property type="match status" value="1"/>
</dbReference>
<evidence type="ECO:0000259" key="4">
    <source>
        <dbReference type="PROSITE" id="PS50045"/>
    </source>
</evidence>
<dbReference type="PANTHER" id="PTHR32071:SF81">
    <property type="entry name" value="PROPIONATE CATABOLISM OPERON REGULATORY PROTEIN"/>
    <property type="match status" value="1"/>
</dbReference>
<protein>
    <submittedName>
        <fullName evidence="5">Acetoacetate metabolism regulatory protein AtoC</fullName>
    </submittedName>
</protein>
<dbReference type="EMBL" id="BOMI01000021">
    <property type="protein sequence ID" value="GID72778.1"/>
    <property type="molecule type" value="Genomic_DNA"/>
</dbReference>
<dbReference type="PROSITE" id="PS50045">
    <property type="entry name" value="SIGMA54_INTERACT_4"/>
    <property type="match status" value="1"/>
</dbReference>
<dbReference type="InterPro" id="IPR002078">
    <property type="entry name" value="Sigma_54_int"/>
</dbReference>
<evidence type="ECO:0000313" key="5">
    <source>
        <dbReference type="EMBL" id="GID72778.1"/>
    </source>
</evidence>
<dbReference type="RefSeq" id="WP_203760712.1">
    <property type="nucleotide sequence ID" value="NZ_BAAABO010000006.1"/>
</dbReference>
<dbReference type="InterPro" id="IPR002197">
    <property type="entry name" value="HTH_Fis"/>
</dbReference>
<dbReference type="SUPFAM" id="SSF52540">
    <property type="entry name" value="P-loop containing nucleoside triphosphate hydrolases"/>
    <property type="match status" value="1"/>
</dbReference>
<dbReference type="CDD" id="cd00009">
    <property type="entry name" value="AAA"/>
    <property type="match status" value="1"/>
</dbReference>
<dbReference type="Gene3D" id="3.40.50.300">
    <property type="entry name" value="P-loop containing nucleotide triphosphate hydrolases"/>
    <property type="match status" value="1"/>
</dbReference>
<keyword evidence="2" id="KW-0067">ATP-binding</keyword>
<keyword evidence="6" id="KW-1185">Reference proteome</keyword>
<accession>A0ABQ3XYE9</accession>
<dbReference type="Pfam" id="PF00158">
    <property type="entry name" value="Sigma54_activat"/>
    <property type="match status" value="1"/>
</dbReference>
<name>A0ABQ3XYE9_9ACTN</name>
<dbReference type="PANTHER" id="PTHR32071">
    <property type="entry name" value="TRANSCRIPTIONAL REGULATORY PROTEIN"/>
    <property type="match status" value="1"/>
</dbReference>
<evidence type="ECO:0000256" key="1">
    <source>
        <dbReference type="ARBA" id="ARBA00022741"/>
    </source>
</evidence>
<dbReference type="Gene3D" id="1.10.8.60">
    <property type="match status" value="1"/>
</dbReference>
<keyword evidence="1" id="KW-0547">Nucleotide-binding</keyword>
<comment type="caution">
    <text evidence="5">The sequence shown here is derived from an EMBL/GenBank/DDBJ whole genome shotgun (WGS) entry which is preliminary data.</text>
</comment>
<dbReference type="Pfam" id="PF02954">
    <property type="entry name" value="HTH_8"/>
    <property type="match status" value="1"/>
</dbReference>
<proteinExistence type="predicted"/>
<dbReference type="Proteomes" id="UP000609879">
    <property type="component" value="Unassembled WGS sequence"/>
</dbReference>
<gene>
    <name evidence="5" type="ORF">Ade02nite_14190</name>
</gene>
<dbReference type="InterPro" id="IPR027417">
    <property type="entry name" value="P-loop_NTPase"/>
</dbReference>
<evidence type="ECO:0000256" key="2">
    <source>
        <dbReference type="ARBA" id="ARBA00022840"/>
    </source>
</evidence>
<feature type="region of interest" description="Disordered" evidence="3">
    <location>
        <begin position="348"/>
        <end position="385"/>
    </location>
</feature>
<feature type="domain" description="Sigma-54 factor interaction" evidence="4">
    <location>
        <begin position="119"/>
        <end position="346"/>
    </location>
</feature>
<evidence type="ECO:0000313" key="6">
    <source>
        <dbReference type="Proteomes" id="UP000609879"/>
    </source>
</evidence>
<organism evidence="5 6">
    <name type="scientific">Paractinoplanes deccanensis</name>
    <dbReference type="NCBI Taxonomy" id="113561"/>
    <lineage>
        <taxon>Bacteria</taxon>
        <taxon>Bacillati</taxon>
        <taxon>Actinomycetota</taxon>
        <taxon>Actinomycetes</taxon>
        <taxon>Micromonosporales</taxon>
        <taxon>Micromonosporaceae</taxon>
        <taxon>Paractinoplanes</taxon>
    </lineage>
</organism>
<evidence type="ECO:0000256" key="3">
    <source>
        <dbReference type="SAM" id="MobiDB-lite"/>
    </source>
</evidence>
<dbReference type="InterPro" id="IPR011006">
    <property type="entry name" value="CheY-like_superfamily"/>
</dbReference>
<dbReference type="InterPro" id="IPR003593">
    <property type="entry name" value="AAA+_ATPase"/>
</dbReference>
<sequence>MAWMLDIGARPGTAAIAAALRDAEPTLRCVRAPDPRDQIGVIVCDEDATVLAEALRAAAGAQVIVVTEAPGVAEPWRLLALGACDVAVWDGDPRLVTEKLRRLAAVDRIVDSPAVAGVLKGRSPALREALRDLVTAACFGTGPILITGETGTGKELAARVVHAVSPAARTGHLVVVDCTTIVPGLAGSELFGHERGAFTGAVGVRTGACAAADGGTLMLDEVGELPLELQPELLRVVQEGTYKRVGADTWQRARFRLVCATNRVLEDEVAAGRFRADLYYRIAAYQIRLPPLRDRSADVIPLFEEFLLEALGGPVTVGPAVRSALRARSFPGNLRDLRQLACRVAARHVGPGPVTPGDLPPEDRPPVTLDGPPPGEPAESAGALAESVREHLRAGHTLKQLREHVADLAVAAALEESGGNVRAAAARLGVTDRALHLRRQQSRERP</sequence>
<dbReference type="SUPFAM" id="SSF52172">
    <property type="entry name" value="CheY-like"/>
    <property type="match status" value="1"/>
</dbReference>
<reference evidence="5 6" key="1">
    <citation type="submission" date="2021-01" db="EMBL/GenBank/DDBJ databases">
        <title>Whole genome shotgun sequence of Actinoplanes deccanensis NBRC 13994.</title>
        <authorList>
            <person name="Komaki H."/>
            <person name="Tamura T."/>
        </authorList>
    </citation>
    <scope>NUCLEOTIDE SEQUENCE [LARGE SCALE GENOMIC DNA]</scope>
    <source>
        <strain evidence="5 6">NBRC 13994</strain>
    </source>
</reference>